<keyword evidence="1" id="KW-1133">Transmembrane helix</keyword>
<keyword evidence="1" id="KW-0472">Membrane</keyword>
<evidence type="ECO:0000313" key="3">
    <source>
        <dbReference type="Proteomes" id="UP000276133"/>
    </source>
</evidence>
<comment type="caution">
    <text evidence="2">The sequence shown here is derived from an EMBL/GenBank/DDBJ whole genome shotgun (WGS) entry which is preliminary data.</text>
</comment>
<proteinExistence type="predicted"/>
<keyword evidence="1" id="KW-0812">Transmembrane</keyword>
<sequence length="73" mass="8465">MCVCVCADRTPRFVYSSEYFCLADSSSIWSVSTNLKFQSKSMRLAISNLTAGYFVLVIYRPVWQQQESKFGRY</sequence>
<dbReference type="AlphaFoldDB" id="A0A3M7SLH6"/>
<keyword evidence="3" id="KW-1185">Reference proteome</keyword>
<accession>A0A3M7SLH6</accession>
<dbReference type="EMBL" id="REGN01001161">
    <property type="protein sequence ID" value="RNA36586.1"/>
    <property type="molecule type" value="Genomic_DNA"/>
</dbReference>
<evidence type="ECO:0000313" key="2">
    <source>
        <dbReference type="EMBL" id="RNA36586.1"/>
    </source>
</evidence>
<dbReference type="Proteomes" id="UP000276133">
    <property type="component" value="Unassembled WGS sequence"/>
</dbReference>
<gene>
    <name evidence="2" type="ORF">BpHYR1_036313</name>
</gene>
<feature type="transmembrane region" description="Helical" evidence="1">
    <location>
        <begin position="44"/>
        <end position="63"/>
    </location>
</feature>
<evidence type="ECO:0000256" key="1">
    <source>
        <dbReference type="SAM" id="Phobius"/>
    </source>
</evidence>
<reference evidence="2 3" key="1">
    <citation type="journal article" date="2018" name="Sci. Rep.">
        <title>Genomic signatures of local adaptation to the degree of environmental predictability in rotifers.</title>
        <authorList>
            <person name="Franch-Gras L."/>
            <person name="Hahn C."/>
            <person name="Garcia-Roger E.M."/>
            <person name="Carmona M.J."/>
            <person name="Serra M."/>
            <person name="Gomez A."/>
        </authorList>
    </citation>
    <scope>NUCLEOTIDE SEQUENCE [LARGE SCALE GENOMIC DNA]</scope>
    <source>
        <strain evidence="2">HYR1</strain>
    </source>
</reference>
<name>A0A3M7SLH6_BRAPC</name>
<protein>
    <submittedName>
        <fullName evidence="2">Uncharacterized protein</fullName>
    </submittedName>
</protein>
<organism evidence="2 3">
    <name type="scientific">Brachionus plicatilis</name>
    <name type="common">Marine rotifer</name>
    <name type="synonym">Brachionus muelleri</name>
    <dbReference type="NCBI Taxonomy" id="10195"/>
    <lineage>
        <taxon>Eukaryota</taxon>
        <taxon>Metazoa</taxon>
        <taxon>Spiralia</taxon>
        <taxon>Gnathifera</taxon>
        <taxon>Rotifera</taxon>
        <taxon>Eurotatoria</taxon>
        <taxon>Monogononta</taxon>
        <taxon>Pseudotrocha</taxon>
        <taxon>Ploima</taxon>
        <taxon>Brachionidae</taxon>
        <taxon>Brachionus</taxon>
    </lineage>
</organism>